<organism evidence="2 3">
    <name type="scientific">Plakobranchus ocellatus</name>
    <dbReference type="NCBI Taxonomy" id="259542"/>
    <lineage>
        <taxon>Eukaryota</taxon>
        <taxon>Metazoa</taxon>
        <taxon>Spiralia</taxon>
        <taxon>Lophotrochozoa</taxon>
        <taxon>Mollusca</taxon>
        <taxon>Gastropoda</taxon>
        <taxon>Heterobranchia</taxon>
        <taxon>Euthyneura</taxon>
        <taxon>Panpulmonata</taxon>
        <taxon>Sacoglossa</taxon>
        <taxon>Placobranchoidea</taxon>
        <taxon>Plakobranchidae</taxon>
        <taxon>Plakobranchus</taxon>
    </lineage>
</organism>
<comment type="caution">
    <text evidence="2">The sequence shown here is derived from an EMBL/GenBank/DDBJ whole genome shotgun (WGS) entry which is preliminary data.</text>
</comment>
<protein>
    <submittedName>
        <fullName evidence="2">Uncharacterized protein</fullName>
    </submittedName>
</protein>
<name>A0AAV3ZZF6_9GAST</name>
<dbReference type="EMBL" id="BLXT01003028">
    <property type="protein sequence ID" value="GFO00062.1"/>
    <property type="molecule type" value="Genomic_DNA"/>
</dbReference>
<evidence type="ECO:0000256" key="1">
    <source>
        <dbReference type="SAM" id="MobiDB-lite"/>
    </source>
</evidence>
<keyword evidence="3" id="KW-1185">Reference proteome</keyword>
<dbReference type="Proteomes" id="UP000735302">
    <property type="component" value="Unassembled WGS sequence"/>
</dbReference>
<sequence length="106" mass="11295">MIAGQGLPKGRFQALLKARTPVAGLEPVTGNFKRISGRVRYPLSPNVPVTEDTKRVGRGSGGSSGRSVGYQVGGPRFESLSGTSQFLIAPLCPPSTKWVARSLKIW</sequence>
<evidence type="ECO:0000313" key="3">
    <source>
        <dbReference type="Proteomes" id="UP000735302"/>
    </source>
</evidence>
<gene>
    <name evidence="2" type="ORF">PoB_002656700</name>
</gene>
<proteinExistence type="predicted"/>
<reference evidence="2 3" key="1">
    <citation type="journal article" date="2021" name="Elife">
        <title>Chloroplast acquisition without the gene transfer in kleptoplastic sea slugs, Plakobranchus ocellatus.</title>
        <authorList>
            <person name="Maeda T."/>
            <person name="Takahashi S."/>
            <person name="Yoshida T."/>
            <person name="Shimamura S."/>
            <person name="Takaki Y."/>
            <person name="Nagai Y."/>
            <person name="Toyoda A."/>
            <person name="Suzuki Y."/>
            <person name="Arimoto A."/>
            <person name="Ishii H."/>
            <person name="Satoh N."/>
            <person name="Nishiyama T."/>
            <person name="Hasebe M."/>
            <person name="Maruyama T."/>
            <person name="Minagawa J."/>
            <person name="Obokata J."/>
            <person name="Shigenobu S."/>
        </authorList>
    </citation>
    <scope>NUCLEOTIDE SEQUENCE [LARGE SCALE GENOMIC DNA]</scope>
</reference>
<dbReference type="AlphaFoldDB" id="A0AAV3ZZF6"/>
<accession>A0AAV3ZZF6</accession>
<evidence type="ECO:0000313" key="2">
    <source>
        <dbReference type="EMBL" id="GFO00062.1"/>
    </source>
</evidence>
<feature type="region of interest" description="Disordered" evidence="1">
    <location>
        <begin position="46"/>
        <end position="69"/>
    </location>
</feature>